<evidence type="ECO:0000256" key="1">
    <source>
        <dbReference type="SAM" id="SignalP"/>
    </source>
</evidence>
<gene>
    <name evidence="3" type="ORF">QJS35_29235</name>
</gene>
<accession>A0ABV1L2A2</accession>
<dbReference type="Pfam" id="PF07833">
    <property type="entry name" value="Cu_amine_oxidN1"/>
    <property type="match status" value="1"/>
</dbReference>
<dbReference type="SUPFAM" id="SSF55383">
    <property type="entry name" value="Copper amine oxidase, domain N"/>
    <property type="match status" value="1"/>
</dbReference>
<dbReference type="Gene3D" id="3.30.457.10">
    <property type="entry name" value="Copper amine oxidase-like, N-terminal domain"/>
    <property type="match status" value="1"/>
</dbReference>
<evidence type="ECO:0000313" key="4">
    <source>
        <dbReference type="Proteomes" id="UP001493487"/>
    </source>
</evidence>
<keyword evidence="4" id="KW-1185">Reference proteome</keyword>
<evidence type="ECO:0000259" key="2">
    <source>
        <dbReference type="Pfam" id="PF07833"/>
    </source>
</evidence>
<reference evidence="3 4" key="1">
    <citation type="journal article" date="2023" name="Genome Announc.">
        <title>Pan-Genome Analyses of the Genus Cohnella and Proposal of the Novel Species Cohnella silvisoli sp. nov., Isolated from Forest Soil.</title>
        <authorList>
            <person name="Wang C."/>
            <person name="Mao L."/>
            <person name="Bao G."/>
            <person name="Zhu H."/>
        </authorList>
    </citation>
    <scope>NUCLEOTIDE SEQUENCE [LARGE SCALE GENOMIC DNA]</scope>
    <source>
        <strain evidence="3 4">NL03-T5-1</strain>
    </source>
</reference>
<feature type="signal peptide" evidence="1">
    <location>
        <begin position="1"/>
        <end position="23"/>
    </location>
</feature>
<comment type="caution">
    <text evidence="3">The sequence shown here is derived from an EMBL/GenBank/DDBJ whole genome shotgun (WGS) entry which is preliminary data.</text>
</comment>
<organism evidence="3 4">
    <name type="scientific">Cohnella silvisoli</name>
    <dbReference type="NCBI Taxonomy" id="2873699"/>
    <lineage>
        <taxon>Bacteria</taxon>
        <taxon>Bacillati</taxon>
        <taxon>Bacillota</taxon>
        <taxon>Bacilli</taxon>
        <taxon>Bacillales</taxon>
        <taxon>Paenibacillaceae</taxon>
        <taxon>Cohnella</taxon>
    </lineage>
</organism>
<feature type="chain" id="PRO_5045689008" evidence="1">
    <location>
        <begin position="24"/>
        <end position="376"/>
    </location>
</feature>
<dbReference type="RefSeq" id="WP_232184482.1">
    <property type="nucleotide sequence ID" value="NZ_JAIOAP010000003.1"/>
</dbReference>
<dbReference type="InterPro" id="IPR012854">
    <property type="entry name" value="Cu_amine_oxidase-like_N"/>
</dbReference>
<evidence type="ECO:0000313" key="3">
    <source>
        <dbReference type="EMBL" id="MEQ4486463.1"/>
    </source>
</evidence>
<dbReference type="Proteomes" id="UP001493487">
    <property type="component" value="Unassembled WGS sequence"/>
</dbReference>
<name>A0ABV1L2A2_9BACL</name>
<protein>
    <submittedName>
        <fullName evidence="3">Copper amine oxidase N-terminal domain-containing protein</fullName>
    </submittedName>
</protein>
<proteinExistence type="predicted"/>
<feature type="domain" description="Copper amine oxidase-like N-terminal" evidence="2">
    <location>
        <begin position="43"/>
        <end position="135"/>
    </location>
</feature>
<dbReference type="InterPro" id="IPR036582">
    <property type="entry name" value="Mao_N_sf"/>
</dbReference>
<dbReference type="EMBL" id="JASKHM010000022">
    <property type="protein sequence ID" value="MEQ4486463.1"/>
    <property type="molecule type" value="Genomic_DNA"/>
</dbReference>
<sequence length="376" mass="41173">MKRKWIGVAALAAALVFPSIVNAGGIANYRFSWDNGGESSGGALVKNGTAYVPVSIVEMAGMTVQWDKAHQRAEFIGYGKNAAVRIGSKIGLVDGRLVDAGAAPFMYKDELYVPARFIVQTLEGGSVRWDAGHQLISASGLHTYAGVSETYAGNTYSIVKSTGELFVTGNNGIQKKIANLGSQLYDGVSMDFKKTNEGLLFVTILDNYGEPHINNHVFTLILKNGAVIRQSDVKYWQRYTDNVTQYGNHLLLTDGKSLRIIEDGTGNVTQTLDLVKLGGDDDTYFIEGIADDYLLIRPNRSGLLTLVDLKSGGSVKLYEKLLDADDIEYATTNDVPYKGDYLQYVNRDGPTLYFKNNSPINKDEKVYSFSLPVLTQ</sequence>
<keyword evidence="1" id="KW-0732">Signal</keyword>